<dbReference type="PANTHER" id="PTHR21342">
    <property type="entry name" value="PHOSPHOPANTETHEINE ADENYLYLTRANSFERASE"/>
    <property type="match status" value="1"/>
</dbReference>
<feature type="binding site" evidence="9">
    <location>
        <position position="10"/>
    </location>
    <ligand>
        <name>substrate</name>
    </ligand>
</feature>
<dbReference type="PANTHER" id="PTHR21342:SF1">
    <property type="entry name" value="PHOSPHOPANTETHEINE ADENYLYLTRANSFERASE"/>
    <property type="match status" value="1"/>
</dbReference>
<keyword evidence="4 9" id="KW-0547">Nucleotide-binding</keyword>
<dbReference type="Pfam" id="PF01467">
    <property type="entry name" value="CTP_transf_like"/>
    <property type="match status" value="1"/>
</dbReference>
<dbReference type="InterPro" id="IPR004821">
    <property type="entry name" value="Cyt_trans-like"/>
</dbReference>
<dbReference type="CDD" id="cd02163">
    <property type="entry name" value="PPAT"/>
    <property type="match status" value="1"/>
</dbReference>
<keyword evidence="1 9" id="KW-0963">Cytoplasm</keyword>
<feature type="domain" description="Cytidyltransferase-like" evidence="10">
    <location>
        <begin position="6"/>
        <end position="134"/>
    </location>
</feature>
<dbReference type="GO" id="GO:0005524">
    <property type="term" value="F:ATP binding"/>
    <property type="evidence" value="ECO:0007669"/>
    <property type="project" value="UniProtKB-KW"/>
</dbReference>
<feature type="binding site" evidence="9">
    <location>
        <begin position="10"/>
        <end position="11"/>
    </location>
    <ligand>
        <name>ATP</name>
        <dbReference type="ChEBI" id="CHEBI:30616"/>
    </ligand>
</feature>
<evidence type="ECO:0000259" key="10">
    <source>
        <dbReference type="Pfam" id="PF01467"/>
    </source>
</evidence>
<dbReference type="OrthoDB" id="9806661at2"/>
<evidence type="ECO:0000313" key="12">
    <source>
        <dbReference type="Proteomes" id="UP000002572"/>
    </source>
</evidence>
<dbReference type="NCBIfam" id="TIGR01510">
    <property type="entry name" value="coaD_prev_kdtB"/>
    <property type="match status" value="1"/>
</dbReference>
<keyword evidence="7 9" id="KW-0173">Coenzyme A biosynthesis</keyword>
<dbReference type="GO" id="GO:0004595">
    <property type="term" value="F:pantetheine-phosphate adenylyltransferase activity"/>
    <property type="evidence" value="ECO:0007669"/>
    <property type="project" value="UniProtKB-UniRule"/>
</dbReference>
<comment type="cofactor">
    <cofactor evidence="9">
        <name>Mg(2+)</name>
        <dbReference type="ChEBI" id="CHEBI:18420"/>
    </cofactor>
</comment>
<dbReference type="STRING" id="653733.Selin_0633"/>
<feature type="binding site" evidence="9">
    <location>
        <position position="42"/>
    </location>
    <ligand>
        <name>substrate</name>
    </ligand>
</feature>
<keyword evidence="3 9" id="KW-0548">Nucleotidyltransferase</keyword>
<accession>E6W1C5</accession>
<keyword evidence="2 9" id="KW-0808">Transferase</keyword>
<dbReference type="GO" id="GO:0005737">
    <property type="term" value="C:cytoplasm"/>
    <property type="evidence" value="ECO:0007669"/>
    <property type="project" value="UniProtKB-SubCell"/>
</dbReference>
<dbReference type="Gene3D" id="3.40.50.620">
    <property type="entry name" value="HUPs"/>
    <property type="match status" value="1"/>
</dbReference>
<dbReference type="KEGG" id="din:Selin_0633"/>
<evidence type="ECO:0000256" key="4">
    <source>
        <dbReference type="ARBA" id="ARBA00022741"/>
    </source>
</evidence>
<evidence type="ECO:0000256" key="2">
    <source>
        <dbReference type="ARBA" id="ARBA00022679"/>
    </source>
</evidence>
<evidence type="ECO:0000256" key="7">
    <source>
        <dbReference type="ARBA" id="ARBA00022993"/>
    </source>
</evidence>
<dbReference type="InParanoid" id="E6W1C5"/>
<comment type="subunit">
    <text evidence="9">Homohexamer.</text>
</comment>
<evidence type="ECO:0000256" key="9">
    <source>
        <dbReference type="HAMAP-Rule" id="MF_00151"/>
    </source>
</evidence>
<dbReference type="HAMAP" id="MF_00151">
    <property type="entry name" value="PPAT_bact"/>
    <property type="match status" value="1"/>
</dbReference>
<dbReference type="FunCoup" id="E6W1C5">
    <property type="interactions" value="416"/>
</dbReference>
<dbReference type="AlphaFoldDB" id="E6W1C5"/>
<comment type="subcellular location">
    <subcellularLocation>
        <location evidence="9">Cytoplasm</location>
    </subcellularLocation>
</comment>
<proteinExistence type="inferred from homology"/>
<evidence type="ECO:0000256" key="3">
    <source>
        <dbReference type="ARBA" id="ARBA00022695"/>
    </source>
</evidence>
<evidence type="ECO:0000256" key="5">
    <source>
        <dbReference type="ARBA" id="ARBA00022840"/>
    </source>
</evidence>
<feature type="binding site" evidence="9">
    <location>
        <begin position="89"/>
        <end position="91"/>
    </location>
    <ligand>
        <name>ATP</name>
        <dbReference type="ChEBI" id="CHEBI:30616"/>
    </ligand>
</feature>
<comment type="similarity">
    <text evidence="9">Belongs to the bacterial CoaD family.</text>
</comment>
<organism evidence="11 12">
    <name type="scientific">Desulfurispirillum indicum (strain ATCC BAA-1389 / DSM 22839 / S5)</name>
    <dbReference type="NCBI Taxonomy" id="653733"/>
    <lineage>
        <taxon>Bacteria</taxon>
        <taxon>Pseudomonadati</taxon>
        <taxon>Chrysiogenota</taxon>
        <taxon>Chrysiogenia</taxon>
        <taxon>Chrysiogenales</taxon>
        <taxon>Chrysiogenaceae</taxon>
        <taxon>Desulfurispirillum</taxon>
    </lineage>
</organism>
<protein>
    <recommendedName>
        <fullName evidence="9">Phosphopantetheine adenylyltransferase</fullName>
        <ecNumber evidence="9">2.7.7.3</ecNumber>
    </recommendedName>
    <alternativeName>
        <fullName evidence="9">Dephospho-CoA pyrophosphorylase</fullName>
    </alternativeName>
    <alternativeName>
        <fullName evidence="9">Pantetheine-phosphate adenylyltransferase</fullName>
        <shortName evidence="9">PPAT</shortName>
    </alternativeName>
</protein>
<feature type="binding site" evidence="9">
    <location>
        <position position="88"/>
    </location>
    <ligand>
        <name>substrate</name>
    </ligand>
</feature>
<dbReference type="EMBL" id="CP002432">
    <property type="protein sequence ID" value="ADU65381.1"/>
    <property type="molecule type" value="Genomic_DNA"/>
</dbReference>
<dbReference type="HOGENOM" id="CLU_100149_0_1_0"/>
<keyword evidence="6 9" id="KW-0460">Magnesium</keyword>
<feature type="binding site" evidence="9">
    <location>
        <position position="74"/>
    </location>
    <ligand>
        <name>substrate</name>
    </ligand>
</feature>
<dbReference type="eggNOG" id="COG0669">
    <property type="taxonomic scope" value="Bacteria"/>
</dbReference>
<evidence type="ECO:0000313" key="11">
    <source>
        <dbReference type="EMBL" id="ADU65381.1"/>
    </source>
</evidence>
<dbReference type="SUPFAM" id="SSF52374">
    <property type="entry name" value="Nucleotidylyl transferase"/>
    <property type="match status" value="1"/>
</dbReference>
<dbReference type="InterPro" id="IPR001980">
    <property type="entry name" value="PPAT"/>
</dbReference>
<dbReference type="NCBIfam" id="TIGR00125">
    <property type="entry name" value="cyt_tran_rel"/>
    <property type="match status" value="1"/>
</dbReference>
<dbReference type="RefSeq" id="WP_013505269.1">
    <property type="nucleotide sequence ID" value="NC_014836.1"/>
</dbReference>
<comment type="pathway">
    <text evidence="9">Cofactor biosynthesis; coenzyme A biosynthesis; CoA from (R)-pantothenate: step 4/5.</text>
</comment>
<keyword evidence="12" id="KW-1185">Reference proteome</keyword>
<evidence type="ECO:0000256" key="1">
    <source>
        <dbReference type="ARBA" id="ARBA00022490"/>
    </source>
</evidence>
<feature type="binding site" evidence="9">
    <location>
        <position position="18"/>
    </location>
    <ligand>
        <name>ATP</name>
        <dbReference type="ChEBI" id="CHEBI:30616"/>
    </ligand>
</feature>
<keyword evidence="5 9" id="KW-0067">ATP-binding</keyword>
<evidence type="ECO:0000256" key="8">
    <source>
        <dbReference type="ARBA" id="ARBA00029346"/>
    </source>
</evidence>
<evidence type="ECO:0000256" key="6">
    <source>
        <dbReference type="ARBA" id="ARBA00022842"/>
    </source>
</evidence>
<dbReference type="Proteomes" id="UP000002572">
    <property type="component" value="Chromosome"/>
</dbReference>
<comment type="function">
    <text evidence="9">Reversibly transfers an adenylyl group from ATP to 4'-phosphopantetheine, yielding dephospho-CoA (dPCoA) and pyrophosphate.</text>
</comment>
<dbReference type="InterPro" id="IPR014729">
    <property type="entry name" value="Rossmann-like_a/b/a_fold"/>
</dbReference>
<dbReference type="GO" id="GO:0015937">
    <property type="term" value="P:coenzyme A biosynthetic process"/>
    <property type="evidence" value="ECO:0007669"/>
    <property type="project" value="UniProtKB-UniRule"/>
</dbReference>
<dbReference type="PRINTS" id="PR01020">
    <property type="entry name" value="LPSBIOSNTHSS"/>
</dbReference>
<comment type="catalytic activity">
    <reaction evidence="8 9">
        <text>(R)-4'-phosphopantetheine + ATP + H(+) = 3'-dephospho-CoA + diphosphate</text>
        <dbReference type="Rhea" id="RHEA:19801"/>
        <dbReference type="ChEBI" id="CHEBI:15378"/>
        <dbReference type="ChEBI" id="CHEBI:30616"/>
        <dbReference type="ChEBI" id="CHEBI:33019"/>
        <dbReference type="ChEBI" id="CHEBI:57328"/>
        <dbReference type="ChEBI" id="CHEBI:61723"/>
        <dbReference type="EC" id="2.7.7.3"/>
    </reaction>
</comment>
<gene>
    <name evidence="9" type="primary">coaD</name>
    <name evidence="11" type="ordered locus">Selin_0633</name>
</gene>
<sequence length="163" mass="18872">MRQAAVYPGTFDPITNGHLDIIERGADIFKTLTVAVARNDRKRPLIPFEERIAMIEKSTSHLPNVKVEGFSNLLIDYLAKKEIKHVIRGLRAISDFEYELQLALMNRQLSPEVETLFLMPRQEYIFLSSNIVREIGQMRGDYRKFVPEAVFDDIDTFFTRPPV</sequence>
<dbReference type="EC" id="2.7.7.3" evidence="9"/>
<feature type="site" description="Transition state stabilizer" evidence="9">
    <location>
        <position position="18"/>
    </location>
</feature>
<reference evidence="11 12" key="1">
    <citation type="submission" date="2010-12" db="EMBL/GenBank/DDBJ databases">
        <title>Complete sequence of Desulfurispirillum indicum S5.</title>
        <authorList>
            <consortium name="US DOE Joint Genome Institute"/>
            <person name="Lucas S."/>
            <person name="Copeland A."/>
            <person name="Lapidus A."/>
            <person name="Cheng J.-F."/>
            <person name="Goodwin L."/>
            <person name="Pitluck S."/>
            <person name="Chertkov O."/>
            <person name="Held B."/>
            <person name="Detter J.C."/>
            <person name="Han C."/>
            <person name="Tapia R."/>
            <person name="Land M."/>
            <person name="Hauser L."/>
            <person name="Kyrpides N."/>
            <person name="Ivanova N."/>
            <person name="Mikhailova N."/>
            <person name="Haggblom M."/>
            <person name="Rauschenbach I."/>
            <person name="Bini E."/>
            <person name="Woyke T."/>
        </authorList>
    </citation>
    <scope>NUCLEOTIDE SEQUENCE [LARGE SCALE GENOMIC DNA]</scope>
    <source>
        <strain evidence="12">ATCC BAA-1389 / DSM 22839 / S5</strain>
    </source>
</reference>
<feature type="binding site" evidence="9">
    <location>
        <position position="99"/>
    </location>
    <ligand>
        <name>ATP</name>
        <dbReference type="ChEBI" id="CHEBI:30616"/>
    </ligand>
</feature>
<feature type="binding site" evidence="9">
    <location>
        <begin position="124"/>
        <end position="130"/>
    </location>
    <ligand>
        <name>ATP</name>
        <dbReference type="ChEBI" id="CHEBI:30616"/>
    </ligand>
</feature>
<dbReference type="UniPathway" id="UPA00241">
    <property type="reaction ID" value="UER00355"/>
</dbReference>
<name>E6W1C5_DESIS</name>